<feature type="compositionally biased region" description="Low complexity" evidence="1">
    <location>
        <begin position="26"/>
        <end position="39"/>
    </location>
</feature>
<proteinExistence type="predicted"/>
<evidence type="ECO:0000256" key="1">
    <source>
        <dbReference type="SAM" id="MobiDB-lite"/>
    </source>
</evidence>
<evidence type="ECO:0000313" key="3">
    <source>
        <dbReference type="WBParaSite" id="nRc.2.0.1.t07720-RA"/>
    </source>
</evidence>
<accession>A0A915I1M1</accession>
<organism evidence="2 3">
    <name type="scientific">Romanomermis culicivorax</name>
    <name type="common">Nematode worm</name>
    <dbReference type="NCBI Taxonomy" id="13658"/>
    <lineage>
        <taxon>Eukaryota</taxon>
        <taxon>Metazoa</taxon>
        <taxon>Ecdysozoa</taxon>
        <taxon>Nematoda</taxon>
        <taxon>Enoplea</taxon>
        <taxon>Dorylaimia</taxon>
        <taxon>Mermithida</taxon>
        <taxon>Mermithoidea</taxon>
        <taxon>Mermithidae</taxon>
        <taxon>Romanomermis</taxon>
    </lineage>
</organism>
<protein>
    <submittedName>
        <fullName evidence="3">Uncharacterized protein</fullName>
    </submittedName>
</protein>
<keyword evidence="2" id="KW-1185">Reference proteome</keyword>
<dbReference type="Proteomes" id="UP000887565">
    <property type="component" value="Unplaced"/>
</dbReference>
<dbReference type="WBParaSite" id="nRc.2.0.1.t07720-RA">
    <property type="protein sequence ID" value="nRc.2.0.1.t07720-RA"/>
    <property type="gene ID" value="nRc.2.0.1.g07720"/>
</dbReference>
<dbReference type="AlphaFoldDB" id="A0A915I1M1"/>
<evidence type="ECO:0000313" key="2">
    <source>
        <dbReference type="Proteomes" id="UP000887565"/>
    </source>
</evidence>
<name>A0A915I1M1_ROMCU</name>
<feature type="region of interest" description="Disordered" evidence="1">
    <location>
        <begin position="26"/>
        <end position="58"/>
    </location>
</feature>
<sequence length="80" mass="8549">SADVDLDALLKELCALEDQLKNGNSFPVGSSSLSPSEVEIMPNSGGVDRKLHNTANNSTRSPSTIDFYELSAQKAVHFAL</sequence>
<reference evidence="3" key="1">
    <citation type="submission" date="2022-11" db="UniProtKB">
        <authorList>
            <consortium name="WormBaseParasite"/>
        </authorList>
    </citation>
    <scope>IDENTIFICATION</scope>
</reference>